<reference evidence="1 2" key="1">
    <citation type="submission" date="2014-04" db="EMBL/GenBank/DDBJ databases">
        <authorList>
            <consortium name="DOE Joint Genome Institute"/>
            <person name="Kuo A."/>
            <person name="Kohler A."/>
            <person name="Jargeat P."/>
            <person name="Nagy L.G."/>
            <person name="Floudas D."/>
            <person name="Copeland A."/>
            <person name="Barry K.W."/>
            <person name="Cichocki N."/>
            <person name="Veneault-Fourrey C."/>
            <person name="LaButti K."/>
            <person name="Lindquist E.A."/>
            <person name="Lipzen A."/>
            <person name="Lundell T."/>
            <person name="Morin E."/>
            <person name="Murat C."/>
            <person name="Sun H."/>
            <person name="Tunlid A."/>
            <person name="Henrissat B."/>
            <person name="Grigoriev I.V."/>
            <person name="Hibbett D.S."/>
            <person name="Martin F."/>
            <person name="Nordberg H.P."/>
            <person name="Cantor M.N."/>
            <person name="Hua S.X."/>
        </authorList>
    </citation>
    <scope>NUCLEOTIDE SEQUENCE [LARGE SCALE GENOMIC DNA]</scope>
    <source>
        <strain evidence="1 2">Ve08.2h10</strain>
    </source>
</reference>
<name>A0A0D0DMH6_9AGAM</name>
<gene>
    <name evidence="1" type="ORF">PAXRUDRAFT_12993</name>
</gene>
<keyword evidence="2" id="KW-1185">Reference proteome</keyword>
<protein>
    <submittedName>
        <fullName evidence="1">Uncharacterized protein</fullName>
    </submittedName>
</protein>
<dbReference type="AlphaFoldDB" id="A0A0D0DMH6"/>
<organism evidence="1 2">
    <name type="scientific">Paxillus rubicundulus Ve08.2h10</name>
    <dbReference type="NCBI Taxonomy" id="930991"/>
    <lineage>
        <taxon>Eukaryota</taxon>
        <taxon>Fungi</taxon>
        <taxon>Dikarya</taxon>
        <taxon>Basidiomycota</taxon>
        <taxon>Agaricomycotina</taxon>
        <taxon>Agaricomycetes</taxon>
        <taxon>Agaricomycetidae</taxon>
        <taxon>Boletales</taxon>
        <taxon>Paxilineae</taxon>
        <taxon>Paxillaceae</taxon>
        <taxon>Paxillus</taxon>
    </lineage>
</organism>
<dbReference type="HOGENOM" id="CLU_821600_0_0_1"/>
<evidence type="ECO:0000313" key="2">
    <source>
        <dbReference type="Proteomes" id="UP000054538"/>
    </source>
</evidence>
<dbReference type="InParanoid" id="A0A0D0DMH6"/>
<reference evidence="2" key="2">
    <citation type="submission" date="2015-01" db="EMBL/GenBank/DDBJ databases">
        <title>Evolutionary Origins and Diversification of the Mycorrhizal Mutualists.</title>
        <authorList>
            <consortium name="DOE Joint Genome Institute"/>
            <consortium name="Mycorrhizal Genomics Consortium"/>
            <person name="Kohler A."/>
            <person name="Kuo A."/>
            <person name="Nagy L.G."/>
            <person name="Floudas D."/>
            <person name="Copeland A."/>
            <person name="Barry K.W."/>
            <person name="Cichocki N."/>
            <person name="Veneault-Fourrey C."/>
            <person name="LaButti K."/>
            <person name="Lindquist E.A."/>
            <person name="Lipzen A."/>
            <person name="Lundell T."/>
            <person name="Morin E."/>
            <person name="Murat C."/>
            <person name="Riley R."/>
            <person name="Ohm R."/>
            <person name="Sun H."/>
            <person name="Tunlid A."/>
            <person name="Henrissat B."/>
            <person name="Grigoriev I.V."/>
            <person name="Hibbett D.S."/>
            <person name="Martin F."/>
        </authorList>
    </citation>
    <scope>NUCLEOTIDE SEQUENCE [LARGE SCALE GENOMIC DNA]</scope>
    <source>
        <strain evidence="2">Ve08.2h10</strain>
    </source>
</reference>
<dbReference type="Proteomes" id="UP000054538">
    <property type="component" value="Unassembled WGS sequence"/>
</dbReference>
<sequence>MGGPTNGIGELPQNPSFHSELPQASILFSPTHGLLGSHHPSQLPPCDVMDNWGDMISWEDTPQQEYENRLLMWLGSHAEEEVMGMGFEDFEGLPQAQHNDNVAGLYHGQQEAVKGMAGFHYRQHGASSHENAQLNDLQDYFTNGKWTTDIPSSWNENMAASHHKEIPVNKLHLMQKLMEVMLHTWFTFQAHVSCTVELSFKLVPEILGGPNDKMHKQEAIKKLLDGDWIEVLHCVEKSPDSDDMLVHYFKNRVIVNKIIYVIWRELGCSDLVDELKMDPVFRLASAAFKTVFLEHADGIYKKCPAHAEQFTEAYEEMINFITNMWPLVSEDDEDGGYY</sequence>
<proteinExistence type="predicted"/>
<dbReference type="EMBL" id="KN825238">
    <property type="protein sequence ID" value="KIK92838.1"/>
    <property type="molecule type" value="Genomic_DNA"/>
</dbReference>
<accession>A0A0D0DMH6</accession>
<evidence type="ECO:0000313" key="1">
    <source>
        <dbReference type="EMBL" id="KIK92838.1"/>
    </source>
</evidence>